<evidence type="ECO:0000313" key="4">
    <source>
        <dbReference type="EMBL" id="CAK9023807.1"/>
    </source>
</evidence>
<evidence type="ECO:0000256" key="2">
    <source>
        <dbReference type="SAM" id="MobiDB-lite"/>
    </source>
</evidence>
<dbReference type="Pfam" id="PF13920">
    <property type="entry name" value="zf-C3HC4_3"/>
    <property type="match status" value="1"/>
</dbReference>
<proteinExistence type="predicted"/>
<organism evidence="4 6">
    <name type="scientific">Durusdinium trenchii</name>
    <dbReference type="NCBI Taxonomy" id="1381693"/>
    <lineage>
        <taxon>Eukaryota</taxon>
        <taxon>Sar</taxon>
        <taxon>Alveolata</taxon>
        <taxon>Dinophyceae</taxon>
        <taxon>Suessiales</taxon>
        <taxon>Symbiodiniaceae</taxon>
        <taxon>Durusdinium</taxon>
    </lineage>
</organism>
<dbReference type="Proteomes" id="UP001642484">
    <property type="component" value="Unassembled WGS sequence"/>
</dbReference>
<accession>A0ABP0KB61</accession>
<evidence type="ECO:0000256" key="1">
    <source>
        <dbReference type="PROSITE-ProRule" id="PRU00175"/>
    </source>
</evidence>
<evidence type="ECO:0000313" key="6">
    <source>
        <dbReference type="Proteomes" id="UP001642484"/>
    </source>
</evidence>
<sequence>MPAGDGVHGREASGTGTSTAGEMLLPPFLVVRDAGHAPVNGRYIPDGTLSGKPKYKQVGGHSIIFFMEGRWRLNDEDVTDERCYDALVEESVESVEVEERMEQQLSASASAVPPSEWVQFQSRFGAVPRLAFGTGRDLQEDDVVTISSSHEELDWSGCPENEEERRLSLSSAPWTLRVQKLSGGDWFYSTEFPQKVVPVAAVDVVNLMGKAFRVCLEGNSELKPRASRATTHGGHGGSEAASNPEPPPTPFLVVVGAGHSRVNGRYVHDGTFSGKPRYKQVDGTSIIFFTAGKWRLNDEEITDERCYDGMQGDVPMPPDAWVQTHHRYGTVPQVSVGTGRDLLVGDVVSIVKGQDEVDWSGCPESDRAKHLPLATAAGRGTGGPRPRTVTVHRLLGEWFYPREASELIAPVAALGTVTLMGKPQLLETRVSTSAPNPSGAEAAPTPFLVVAGAGYAPVNGRYVHDGTYAGKPRYKQVSGNSIIYFMEGRWRMNDGETTAGEPKYEAPPNHLPMPPCEWSTDLEEFQPAPTLSMGTCKDIQEGDQVTIVAWDEDVDWSGCPESSEARLRFSPSSWTVTVHRVTRGAWFYPKEFETLVAPLAALGLVNFMGKAYSIHGAQRGPARSPAMRNLGKEEKRKGKIGGGHDEDWCDEPATERFKCAICLLVARGAMVHKCGSVLFCKSCWKQSTAKNGKAAKCPVCRKGGASVQAHCERRCIDNLQIRCPKRCGATFPLCEKGKHLRTCAGPDAVSAASAAVSAAVSAPPGPGVARAETVESVEVDSGSDEGPEESTEICGWQVTQVTKGFVWGTEDADEEGSKDVCSTCRMS</sequence>
<reference evidence="4 6" key="1">
    <citation type="submission" date="2024-02" db="EMBL/GenBank/DDBJ databases">
        <authorList>
            <person name="Chen Y."/>
            <person name="Shah S."/>
            <person name="Dougan E. K."/>
            <person name="Thang M."/>
            <person name="Chan C."/>
        </authorList>
    </citation>
    <scope>NUCLEOTIDE SEQUENCE [LARGE SCALE GENOMIC DNA]</scope>
</reference>
<dbReference type="EMBL" id="CAXAMN010008036">
    <property type="protein sequence ID" value="CAK9023807.1"/>
    <property type="molecule type" value="Genomic_DNA"/>
</dbReference>
<protein>
    <recommendedName>
        <fullName evidence="3">RING-type domain-containing protein</fullName>
    </recommendedName>
</protein>
<dbReference type="Gene3D" id="3.30.40.10">
    <property type="entry name" value="Zinc/RING finger domain, C3HC4 (zinc finger)"/>
    <property type="match status" value="1"/>
</dbReference>
<dbReference type="EMBL" id="CAXAMN010008058">
    <property type="protein sequence ID" value="CAK9023848.1"/>
    <property type="molecule type" value="Genomic_DNA"/>
</dbReference>
<dbReference type="SUPFAM" id="SSF57850">
    <property type="entry name" value="RING/U-box"/>
    <property type="match status" value="1"/>
</dbReference>
<keyword evidence="6" id="KW-1185">Reference proteome</keyword>
<feature type="region of interest" description="Disordered" evidence="2">
    <location>
        <begin position="225"/>
        <end position="250"/>
    </location>
</feature>
<feature type="domain" description="RING-type" evidence="3">
    <location>
        <begin position="659"/>
        <end position="701"/>
    </location>
</feature>
<gene>
    <name evidence="4" type="ORF">CCMP2556_LOCUS15364</name>
    <name evidence="5" type="ORF">CCMP2556_LOCUS15380</name>
</gene>
<name>A0ABP0KB61_9DINO</name>
<evidence type="ECO:0000259" key="3">
    <source>
        <dbReference type="PROSITE" id="PS50089"/>
    </source>
</evidence>
<keyword evidence="1" id="KW-0479">Metal-binding</keyword>
<comment type="caution">
    <text evidence="4">The sequence shown here is derived from an EMBL/GenBank/DDBJ whole genome shotgun (WGS) entry which is preliminary data.</text>
</comment>
<keyword evidence="1" id="KW-0862">Zinc</keyword>
<keyword evidence="1" id="KW-0863">Zinc-finger</keyword>
<dbReference type="InterPro" id="IPR001841">
    <property type="entry name" value="Znf_RING"/>
</dbReference>
<dbReference type="PROSITE" id="PS50089">
    <property type="entry name" value="ZF_RING_2"/>
    <property type="match status" value="1"/>
</dbReference>
<evidence type="ECO:0000313" key="5">
    <source>
        <dbReference type="EMBL" id="CAK9023848.1"/>
    </source>
</evidence>
<dbReference type="InterPro" id="IPR013083">
    <property type="entry name" value="Znf_RING/FYVE/PHD"/>
</dbReference>
<feature type="region of interest" description="Disordered" evidence="2">
    <location>
        <begin position="1"/>
        <end position="20"/>
    </location>
</feature>